<keyword evidence="3" id="KW-0812">Transmembrane</keyword>
<dbReference type="SUPFAM" id="SSF54106">
    <property type="entry name" value="LysM domain"/>
    <property type="match status" value="1"/>
</dbReference>
<dbReference type="CDD" id="cd00118">
    <property type="entry name" value="LysM"/>
    <property type="match status" value="1"/>
</dbReference>
<feature type="region of interest" description="Disordered" evidence="2">
    <location>
        <begin position="149"/>
        <end position="184"/>
    </location>
</feature>
<dbReference type="InterPro" id="IPR052196">
    <property type="entry name" value="Bact_Kbp"/>
</dbReference>
<feature type="domain" description="LysM" evidence="4">
    <location>
        <begin position="324"/>
        <end position="371"/>
    </location>
</feature>
<feature type="compositionally biased region" description="Low complexity" evidence="2">
    <location>
        <begin position="299"/>
        <end position="324"/>
    </location>
</feature>
<feature type="compositionally biased region" description="Basic and acidic residues" evidence="2">
    <location>
        <begin position="63"/>
        <end position="75"/>
    </location>
</feature>
<dbReference type="RefSeq" id="WP_072849029.1">
    <property type="nucleotide sequence ID" value="NZ_FRAH01000006.1"/>
</dbReference>
<dbReference type="Gene3D" id="3.10.350.10">
    <property type="entry name" value="LysM domain"/>
    <property type="match status" value="1"/>
</dbReference>
<organism evidence="5 6">
    <name type="scientific">Anaerotignum lactatifermentans DSM 14214</name>
    <dbReference type="NCBI Taxonomy" id="1121323"/>
    <lineage>
        <taxon>Bacteria</taxon>
        <taxon>Bacillati</taxon>
        <taxon>Bacillota</taxon>
        <taxon>Clostridia</taxon>
        <taxon>Lachnospirales</taxon>
        <taxon>Anaerotignaceae</taxon>
        <taxon>Anaerotignum</taxon>
    </lineage>
</organism>
<name>A0A1M6MET7_9FIRM</name>
<gene>
    <name evidence="5" type="ORF">SAMN02745138_00594</name>
</gene>
<sequence length="374" mass="42082">MEEKDKLENGSQGRSMSDADKEYYADLYNDLPKEVQDILMQTHPLMGRANEDTEAAAYRTRRPQREDVEEVKEARMQQVSSEINEIKRAPQQEGDPTRYVSRRARSMESEYAESPRGSMAEDDYNEDIQYVSVMPARKKSRIMEEVTIQTSAPQKSGMKKKKQKKEREEMPFSDMERSGDRPRYEDIDFEERAKQEHLDSLYGDGYDDDYRGGGRSKLPLILGIVGLVLIVFLIFKTVTLSSQLEEAQQKVTETQDLNEKYEQVQLEKMQLQEELDALQNPDGAAAQENTEGNADDSETTTGDSTSGSDSNTSSSSSGSSSGTTEYTVQQGETPWSMAQKFYGNGAEYTKILEANGLQEGDNIQPGDVLKIPAA</sequence>
<evidence type="ECO:0000313" key="6">
    <source>
        <dbReference type="Proteomes" id="UP000183975"/>
    </source>
</evidence>
<dbReference type="PANTHER" id="PTHR34700">
    <property type="entry name" value="POTASSIUM BINDING PROTEIN KBP"/>
    <property type="match status" value="1"/>
</dbReference>
<protein>
    <submittedName>
        <fullName evidence="5">LysM domain-containing protein</fullName>
    </submittedName>
</protein>
<feature type="coiled-coil region" evidence="1">
    <location>
        <begin position="244"/>
        <end position="281"/>
    </location>
</feature>
<feature type="region of interest" description="Disordered" evidence="2">
    <location>
        <begin position="45"/>
        <end position="123"/>
    </location>
</feature>
<keyword evidence="3" id="KW-1133">Transmembrane helix</keyword>
<reference evidence="5 6" key="1">
    <citation type="submission" date="2016-11" db="EMBL/GenBank/DDBJ databases">
        <authorList>
            <person name="Jaros S."/>
            <person name="Januszkiewicz K."/>
            <person name="Wedrychowicz H."/>
        </authorList>
    </citation>
    <scope>NUCLEOTIDE SEQUENCE [LARGE SCALE GENOMIC DNA]</scope>
    <source>
        <strain evidence="5 6">DSM 14214</strain>
    </source>
</reference>
<keyword evidence="6" id="KW-1185">Reference proteome</keyword>
<dbReference type="PANTHER" id="PTHR34700:SF4">
    <property type="entry name" value="PHAGE-LIKE ELEMENT PBSX PROTEIN XKDP"/>
    <property type="match status" value="1"/>
</dbReference>
<accession>A0A1M6MET7</accession>
<feature type="transmembrane region" description="Helical" evidence="3">
    <location>
        <begin position="218"/>
        <end position="235"/>
    </location>
</feature>
<evidence type="ECO:0000256" key="2">
    <source>
        <dbReference type="SAM" id="MobiDB-lite"/>
    </source>
</evidence>
<keyword evidence="1" id="KW-0175">Coiled coil</keyword>
<dbReference type="SMART" id="SM00257">
    <property type="entry name" value="LysM"/>
    <property type="match status" value="1"/>
</dbReference>
<feature type="region of interest" description="Disordered" evidence="2">
    <location>
        <begin position="284"/>
        <end position="334"/>
    </location>
</feature>
<evidence type="ECO:0000256" key="1">
    <source>
        <dbReference type="SAM" id="Coils"/>
    </source>
</evidence>
<evidence type="ECO:0000256" key="3">
    <source>
        <dbReference type="SAM" id="Phobius"/>
    </source>
</evidence>
<dbReference type="OrthoDB" id="9800780at2"/>
<dbReference type="EMBL" id="FRAH01000006">
    <property type="protein sequence ID" value="SHJ82032.1"/>
    <property type="molecule type" value="Genomic_DNA"/>
</dbReference>
<dbReference type="AlphaFoldDB" id="A0A1M6MET7"/>
<dbReference type="Proteomes" id="UP000183975">
    <property type="component" value="Unassembled WGS sequence"/>
</dbReference>
<dbReference type="Pfam" id="PF01476">
    <property type="entry name" value="LysM"/>
    <property type="match status" value="1"/>
</dbReference>
<dbReference type="InterPro" id="IPR036779">
    <property type="entry name" value="LysM_dom_sf"/>
</dbReference>
<evidence type="ECO:0000259" key="4">
    <source>
        <dbReference type="PROSITE" id="PS51782"/>
    </source>
</evidence>
<dbReference type="InterPro" id="IPR018392">
    <property type="entry name" value="LysM"/>
</dbReference>
<evidence type="ECO:0000313" key="5">
    <source>
        <dbReference type="EMBL" id="SHJ82032.1"/>
    </source>
</evidence>
<proteinExistence type="predicted"/>
<keyword evidence="3" id="KW-0472">Membrane</keyword>
<dbReference type="PROSITE" id="PS51782">
    <property type="entry name" value="LYSM"/>
    <property type="match status" value="1"/>
</dbReference>
<feature type="compositionally biased region" description="Basic and acidic residues" evidence="2">
    <location>
        <begin position="165"/>
        <end position="184"/>
    </location>
</feature>